<dbReference type="OrthoDB" id="445007at2759"/>
<evidence type="ECO:0000256" key="2">
    <source>
        <dbReference type="SAM" id="Coils"/>
    </source>
</evidence>
<proteinExistence type="predicted"/>
<accession>A0A1X7VI92</accession>
<organism evidence="4">
    <name type="scientific">Amphimedon queenslandica</name>
    <name type="common">Sponge</name>
    <dbReference type="NCBI Taxonomy" id="400682"/>
    <lineage>
        <taxon>Eukaryota</taxon>
        <taxon>Metazoa</taxon>
        <taxon>Porifera</taxon>
        <taxon>Demospongiae</taxon>
        <taxon>Heteroscleromorpha</taxon>
        <taxon>Haplosclerida</taxon>
        <taxon>Niphatidae</taxon>
        <taxon>Amphimedon</taxon>
    </lineage>
</organism>
<protein>
    <submittedName>
        <fullName evidence="4">Uncharacterized protein</fullName>
    </submittedName>
</protein>
<dbReference type="InParanoid" id="A0A1X7VI92"/>
<feature type="compositionally biased region" description="Basic and acidic residues" evidence="3">
    <location>
        <begin position="112"/>
        <end position="137"/>
    </location>
</feature>
<name>A0A1X7VI92_AMPQE</name>
<feature type="compositionally biased region" description="Polar residues" evidence="3">
    <location>
        <begin position="86"/>
        <end position="96"/>
    </location>
</feature>
<feature type="region of interest" description="Disordered" evidence="3">
    <location>
        <begin position="548"/>
        <end position="639"/>
    </location>
</feature>
<feature type="compositionally biased region" description="Low complexity" evidence="3">
    <location>
        <begin position="581"/>
        <end position="597"/>
    </location>
</feature>
<evidence type="ECO:0000313" key="4">
    <source>
        <dbReference type="EnsemblMetazoa" id="Aqu2.1.39761_001"/>
    </source>
</evidence>
<feature type="compositionally biased region" description="Polar residues" evidence="3">
    <location>
        <begin position="613"/>
        <end position="623"/>
    </location>
</feature>
<feature type="compositionally biased region" description="Low complexity" evidence="3">
    <location>
        <begin position="277"/>
        <end position="292"/>
    </location>
</feature>
<dbReference type="PANTHER" id="PTHR20883:SF48">
    <property type="entry name" value="ECTOINE DIOXYGENASE"/>
    <property type="match status" value="1"/>
</dbReference>
<dbReference type="GO" id="GO:0046872">
    <property type="term" value="F:metal ion binding"/>
    <property type="evidence" value="ECO:0007669"/>
    <property type="project" value="UniProtKB-ARBA"/>
</dbReference>
<dbReference type="Gene3D" id="2.60.120.620">
    <property type="entry name" value="q2cbj1_9rhob like domain"/>
    <property type="match status" value="1"/>
</dbReference>
<dbReference type="GO" id="GO:0016491">
    <property type="term" value="F:oxidoreductase activity"/>
    <property type="evidence" value="ECO:0007669"/>
    <property type="project" value="UniProtKB-ARBA"/>
</dbReference>
<keyword evidence="2" id="KW-0175">Coiled coil</keyword>
<feature type="compositionally biased region" description="Polar residues" evidence="3">
    <location>
        <begin position="308"/>
        <end position="324"/>
    </location>
</feature>
<feature type="coiled-coil region" evidence="2">
    <location>
        <begin position="382"/>
        <end position="497"/>
    </location>
</feature>
<dbReference type="Pfam" id="PF05721">
    <property type="entry name" value="PhyH"/>
    <property type="match status" value="1"/>
</dbReference>
<feature type="region of interest" description="Disordered" evidence="3">
    <location>
        <begin position="27"/>
        <end position="157"/>
    </location>
</feature>
<sequence>MADLPPNIGFDDEPVILLNYITLEDKAPSSSRPLIMSKSRNRVKSDSSLVSPSGTAGKKRSNKSSVSSLSDGSSFDPNESDKMTTPHHSTQSQESDVSPFHVVQSRSSPLKRLQEENRNCLKSLDEADCHPDNDKERGRKRKGFSVVVEPKSPSSTDAMSSLLIERDKEISDLRRQLKELQMATHHSSDVPLISVSHLPVHQRCISETSEPPFILGEHSQRSTLERLLEEQQVSYRLKTDNSELRSKVLILEGEVDSLRQQNLIQLQQLEQATTSLAAASNSAHSPPSASPQKSKKKSFFGLRRSSGRKQNMGNKNGSGSSIDQSPRLKRPGFHSASNLSLEGSLSEHDISSLLTRKSEGRTDELHPLGGANFDFERLQMTLKLTMEEKSELGRQLELLREELRHQEEKREALLKETINKEESSVKLQETLQALQLTTREKELLESEGEGLKYELETLRSERDSLTASLKGKEVKAVLKEKQEMDFLRSENKALMSEVRTLISNSDGLETSLSQLKREMVTRDVRGHELKLKIKKLEKENSELKAIVSSLKEGKDDDDKSKENKPTHNLLSTRRHASPEKQTLTSSSSFSDQQSPSTGQPAMKSYHKKPSPFLTASNGESQFSGHERTQSEDLTSSVASIPPLQMVRTSSGGTKFVAVQVTLPTKETKHGYFIVRNLISPEEIEGAKGAISSIVQKWFQQLKSSDATEEKDWEEIANRLPDLQGRDASEDDELSIRRLFRMALHDEFFAQFCRHPKIVSMVTELLGPDVKLLQSMSLLKPPGSGQKKWHQDNAYFRLTPARVLGVWISLDPTDCANGW</sequence>
<dbReference type="SUPFAM" id="SSF51197">
    <property type="entry name" value="Clavaminate synthase-like"/>
    <property type="match status" value="1"/>
</dbReference>
<reference evidence="4" key="1">
    <citation type="submission" date="2017-05" db="UniProtKB">
        <authorList>
            <consortium name="EnsemblMetazoa"/>
        </authorList>
    </citation>
    <scope>IDENTIFICATION</scope>
</reference>
<dbReference type="EnsemblMetazoa" id="Aqu2.1.39761_001">
    <property type="protein sequence ID" value="Aqu2.1.39761_001"/>
    <property type="gene ID" value="Aqu2.1.39761"/>
</dbReference>
<dbReference type="AlphaFoldDB" id="A0A1X7VI92"/>
<evidence type="ECO:0000256" key="1">
    <source>
        <dbReference type="ARBA" id="ARBA00001962"/>
    </source>
</evidence>
<dbReference type="InterPro" id="IPR008775">
    <property type="entry name" value="Phytyl_CoA_dOase-like"/>
</dbReference>
<feature type="compositionally biased region" description="Low complexity" evidence="3">
    <location>
        <begin position="63"/>
        <end position="74"/>
    </location>
</feature>
<feature type="compositionally biased region" description="Basic and acidic residues" evidence="3">
    <location>
        <begin position="551"/>
        <end position="565"/>
    </location>
</feature>
<dbReference type="PANTHER" id="PTHR20883">
    <property type="entry name" value="PHYTANOYL-COA DIOXYGENASE DOMAIN CONTAINING 1"/>
    <property type="match status" value="1"/>
</dbReference>
<feature type="region of interest" description="Disordered" evidence="3">
    <location>
        <begin position="277"/>
        <end position="340"/>
    </location>
</feature>
<evidence type="ECO:0000256" key="3">
    <source>
        <dbReference type="SAM" id="MobiDB-lite"/>
    </source>
</evidence>
<dbReference type="STRING" id="400682.A0A1X7VI92"/>
<comment type="cofactor">
    <cofactor evidence="1">
        <name>Fe cation</name>
        <dbReference type="ChEBI" id="CHEBI:24875"/>
    </cofactor>
</comment>